<organism evidence="2 3">
    <name type="scientific">Trichogramma brassicae</name>
    <dbReference type="NCBI Taxonomy" id="86971"/>
    <lineage>
        <taxon>Eukaryota</taxon>
        <taxon>Metazoa</taxon>
        <taxon>Ecdysozoa</taxon>
        <taxon>Arthropoda</taxon>
        <taxon>Hexapoda</taxon>
        <taxon>Insecta</taxon>
        <taxon>Pterygota</taxon>
        <taxon>Neoptera</taxon>
        <taxon>Endopterygota</taxon>
        <taxon>Hymenoptera</taxon>
        <taxon>Apocrita</taxon>
        <taxon>Proctotrupomorpha</taxon>
        <taxon>Chalcidoidea</taxon>
        <taxon>Trichogrammatidae</taxon>
        <taxon>Trichogramma</taxon>
    </lineage>
</organism>
<protein>
    <recommendedName>
        <fullName evidence="1">FP protein C-terminal domain-containing protein</fullName>
    </recommendedName>
</protein>
<dbReference type="AlphaFoldDB" id="A0A6H5HZV6"/>
<sequence>MDQEPDQRRFRIYFDINGPGGRRVTIENLRVQDYIRLKHNDAYTYTYLTNRFGSIAASTSKISECFERVKLYKALHLAPFDHTQAGTSMDRHRTADLAMRLYCLTPCRGTVEKDRVDDAGIQPTSTAPWTSYVEHKTQQGTFYPLPHSAVQFPAKLARAGTSLVKLQHQFSACTAPDLVDATDRVLQRRLRSQELQDFRIRVCLDDHYARACCARLAEGGDSSLDGVAERRRTDCALAVSAVRVDARTAVLDARRGLSIGSGDSEVDMSATDRSDALAAILAGQKSLEAMVASQGARLEELILASNERIDKALAAVSANEQRITQLVNEHEQLKTQVVTVRPSTDLRVHGVPISAPHDTPEELAVTFKAILALLGSPDSAQDVQDYRFFGNDPAPRRDDARHAERTFSFAVTFKQPITRNHIIRRKRRHGLIKYSDIKQGGPDAEIRLYELLPGPVYKLFRAAKARGRERNYASVWADDRRVFARKSTDSERIELVTESDVNKLA</sequence>
<evidence type="ECO:0000259" key="1">
    <source>
        <dbReference type="Pfam" id="PF25298"/>
    </source>
</evidence>
<evidence type="ECO:0000313" key="2">
    <source>
        <dbReference type="EMBL" id="CAB0029723.1"/>
    </source>
</evidence>
<evidence type="ECO:0000313" key="3">
    <source>
        <dbReference type="Proteomes" id="UP000479190"/>
    </source>
</evidence>
<dbReference type="InterPro" id="IPR057251">
    <property type="entry name" value="FP_C"/>
</dbReference>
<reference evidence="2 3" key="1">
    <citation type="submission" date="2020-02" db="EMBL/GenBank/DDBJ databases">
        <authorList>
            <person name="Ferguson B K."/>
        </authorList>
    </citation>
    <scope>NUCLEOTIDE SEQUENCE [LARGE SCALE GENOMIC DNA]</scope>
</reference>
<proteinExistence type="predicted"/>
<gene>
    <name evidence="2" type="ORF">TBRA_LOCUS1750</name>
</gene>
<dbReference type="EMBL" id="CADCXV010000336">
    <property type="protein sequence ID" value="CAB0029723.1"/>
    <property type="molecule type" value="Genomic_DNA"/>
</dbReference>
<feature type="domain" description="FP protein C-terminal" evidence="1">
    <location>
        <begin position="458"/>
        <end position="504"/>
    </location>
</feature>
<dbReference type="OrthoDB" id="7701441at2759"/>
<dbReference type="Proteomes" id="UP000479190">
    <property type="component" value="Unassembled WGS sequence"/>
</dbReference>
<name>A0A6H5HZV6_9HYME</name>
<keyword evidence="3" id="KW-1185">Reference proteome</keyword>
<dbReference type="Pfam" id="PF25298">
    <property type="entry name" value="Baculo_FP_2nd"/>
    <property type="match status" value="1"/>
</dbReference>
<accession>A0A6H5HZV6</accession>